<dbReference type="InterPro" id="IPR058922">
    <property type="entry name" value="WHD_DRP"/>
</dbReference>
<dbReference type="RefSeq" id="XP_030966159.1">
    <property type="nucleotide sequence ID" value="XM_031110299.1"/>
</dbReference>
<dbReference type="Gene3D" id="1.10.10.10">
    <property type="entry name" value="Winged helix-like DNA-binding domain superfamily/Winged helix DNA-binding domain"/>
    <property type="match status" value="1"/>
</dbReference>
<feature type="domain" description="NB-ARC" evidence="6">
    <location>
        <begin position="167"/>
        <end position="335"/>
    </location>
</feature>
<organism evidence="10 11">
    <name type="scientific">Quercus lobata</name>
    <name type="common">Valley oak</name>
    <dbReference type="NCBI Taxonomy" id="97700"/>
    <lineage>
        <taxon>Eukaryota</taxon>
        <taxon>Viridiplantae</taxon>
        <taxon>Streptophyta</taxon>
        <taxon>Embryophyta</taxon>
        <taxon>Tracheophyta</taxon>
        <taxon>Spermatophyta</taxon>
        <taxon>Magnoliopsida</taxon>
        <taxon>eudicotyledons</taxon>
        <taxon>Gunneridae</taxon>
        <taxon>Pentapetalae</taxon>
        <taxon>rosids</taxon>
        <taxon>fabids</taxon>
        <taxon>Fagales</taxon>
        <taxon>Fagaceae</taxon>
        <taxon>Quercus</taxon>
    </lineage>
</organism>
<dbReference type="GO" id="GO:0005524">
    <property type="term" value="F:ATP binding"/>
    <property type="evidence" value="ECO:0007669"/>
    <property type="project" value="UniProtKB-KW"/>
</dbReference>
<keyword evidence="2" id="KW-0677">Repeat</keyword>
<dbReference type="KEGG" id="qlo:115986918"/>
<dbReference type="OrthoDB" id="1896560at2759"/>
<dbReference type="RefSeq" id="XP_030966162.1">
    <property type="nucleotide sequence ID" value="XM_031110302.1"/>
</dbReference>
<dbReference type="GeneID" id="115986918"/>
<dbReference type="PRINTS" id="PR00364">
    <property type="entry name" value="DISEASERSIST"/>
</dbReference>
<dbReference type="RefSeq" id="XP_030966180.1">
    <property type="nucleotide sequence ID" value="XM_031110320.1"/>
</dbReference>
<dbReference type="EnsemblPlants" id="QL04p014029:mrna">
    <property type="protein sequence ID" value="QL04p014029:mrna:CDS:10"/>
    <property type="gene ID" value="QL04p014029"/>
</dbReference>
<dbReference type="RefSeq" id="XP_030966177.1">
    <property type="nucleotide sequence ID" value="XM_031110317.1"/>
</dbReference>
<dbReference type="RefSeq" id="XP_030966187.1">
    <property type="nucleotide sequence ID" value="XM_031110327.1"/>
</dbReference>
<evidence type="ECO:0000259" key="9">
    <source>
        <dbReference type="Pfam" id="PF25019"/>
    </source>
</evidence>
<dbReference type="RefSeq" id="XP_030966184.1">
    <property type="nucleotide sequence ID" value="XM_031110324.1"/>
</dbReference>
<dbReference type="RefSeq" id="XP_030966190.1">
    <property type="nucleotide sequence ID" value="XM_031110330.1"/>
</dbReference>
<dbReference type="RefSeq" id="XP_030966182.1">
    <property type="nucleotide sequence ID" value="XM_031110322.1"/>
</dbReference>
<dbReference type="RefSeq" id="XP_030966173.1">
    <property type="nucleotide sequence ID" value="XM_031110313.1"/>
</dbReference>
<dbReference type="RefSeq" id="XP_030966192.1">
    <property type="nucleotide sequence ID" value="XM_031110332.1"/>
</dbReference>
<dbReference type="Pfam" id="PF25019">
    <property type="entry name" value="LRR_R13L1-DRL21"/>
    <property type="match status" value="1"/>
</dbReference>
<evidence type="ECO:0000256" key="5">
    <source>
        <dbReference type="ARBA" id="ARBA00022840"/>
    </source>
</evidence>
<dbReference type="RefSeq" id="XP_030966197.1">
    <property type="nucleotide sequence ID" value="XM_031110337.1"/>
</dbReference>
<evidence type="ECO:0000259" key="7">
    <source>
        <dbReference type="Pfam" id="PF18052"/>
    </source>
</evidence>
<evidence type="ECO:0000256" key="1">
    <source>
        <dbReference type="ARBA" id="ARBA00022614"/>
    </source>
</evidence>
<protein>
    <recommendedName>
        <fullName evidence="12">CC-NBS-LRR protein</fullName>
    </recommendedName>
</protein>
<evidence type="ECO:0000313" key="10">
    <source>
        <dbReference type="EnsemblPlants" id="QL04p014029:mrna:CDS:10"/>
    </source>
</evidence>
<dbReference type="RefSeq" id="XP_030966191.1">
    <property type="nucleotide sequence ID" value="XM_031110331.1"/>
</dbReference>
<evidence type="ECO:0000256" key="4">
    <source>
        <dbReference type="ARBA" id="ARBA00022821"/>
    </source>
</evidence>
<dbReference type="InParanoid" id="A0A7N2LE16"/>
<dbReference type="OMA" id="EWFISAS"/>
<dbReference type="Gene3D" id="1.20.5.4130">
    <property type="match status" value="1"/>
</dbReference>
<dbReference type="RefSeq" id="XP_030966165.1">
    <property type="nucleotide sequence ID" value="XM_031110305.1"/>
</dbReference>
<dbReference type="RefSeq" id="XP_030966181.1">
    <property type="nucleotide sequence ID" value="XM_031110321.1"/>
</dbReference>
<dbReference type="Pfam" id="PF18052">
    <property type="entry name" value="Rx_N"/>
    <property type="match status" value="1"/>
</dbReference>
<dbReference type="Pfam" id="PF00931">
    <property type="entry name" value="NB-ARC"/>
    <property type="match status" value="1"/>
</dbReference>
<dbReference type="GO" id="GO:0051707">
    <property type="term" value="P:response to other organism"/>
    <property type="evidence" value="ECO:0007669"/>
    <property type="project" value="UniProtKB-ARBA"/>
</dbReference>
<keyword evidence="5" id="KW-0067">ATP-binding</keyword>
<dbReference type="RefSeq" id="XP_030966157.1">
    <property type="nucleotide sequence ID" value="XM_031110297.1"/>
</dbReference>
<dbReference type="RefSeq" id="XP_030966171.1">
    <property type="nucleotide sequence ID" value="XM_031110311.1"/>
</dbReference>
<dbReference type="RefSeq" id="XP_030966179.1">
    <property type="nucleotide sequence ID" value="XM_031110319.1"/>
</dbReference>
<dbReference type="RefSeq" id="XP_030966200.1">
    <property type="nucleotide sequence ID" value="XM_031110340.1"/>
</dbReference>
<dbReference type="RefSeq" id="XP_030966156.1">
    <property type="nucleotide sequence ID" value="XM_031110296.1"/>
</dbReference>
<accession>A0A7N2LE16</accession>
<dbReference type="EMBL" id="LRBV02000004">
    <property type="status" value="NOT_ANNOTATED_CDS"/>
    <property type="molecule type" value="Genomic_DNA"/>
</dbReference>
<evidence type="ECO:0000256" key="2">
    <source>
        <dbReference type="ARBA" id="ARBA00022737"/>
    </source>
</evidence>
<proteinExistence type="predicted"/>
<dbReference type="RefSeq" id="XP_030966201.1">
    <property type="nucleotide sequence ID" value="XM_031110341.1"/>
</dbReference>
<dbReference type="AlphaFoldDB" id="A0A7N2LE16"/>
<dbReference type="RefSeq" id="XP_030966170.1">
    <property type="nucleotide sequence ID" value="XM_031110310.1"/>
</dbReference>
<dbReference type="InterPro" id="IPR027417">
    <property type="entry name" value="P-loop_NTPase"/>
</dbReference>
<keyword evidence="4" id="KW-0611">Plant defense</keyword>
<dbReference type="RefSeq" id="XP_030966169.1">
    <property type="nucleotide sequence ID" value="XM_031110309.1"/>
</dbReference>
<evidence type="ECO:0008006" key="12">
    <source>
        <dbReference type="Google" id="ProtNLM"/>
    </source>
</evidence>
<keyword evidence="1" id="KW-0433">Leucine-rich repeat</keyword>
<dbReference type="RefSeq" id="XP_030966186.1">
    <property type="nucleotide sequence ID" value="XM_031110326.1"/>
</dbReference>
<feature type="domain" description="Disease resistance N-terminal" evidence="7">
    <location>
        <begin position="16"/>
        <end position="97"/>
    </location>
</feature>
<dbReference type="RefSeq" id="XP_030966164.1">
    <property type="nucleotide sequence ID" value="XM_031110304.1"/>
</dbReference>
<dbReference type="Gene3D" id="1.10.8.430">
    <property type="entry name" value="Helical domain of apoptotic protease-activating factors"/>
    <property type="match status" value="1"/>
</dbReference>
<dbReference type="RefSeq" id="XP_030966198.1">
    <property type="nucleotide sequence ID" value="XM_031110338.1"/>
</dbReference>
<dbReference type="GO" id="GO:0006952">
    <property type="term" value="P:defense response"/>
    <property type="evidence" value="ECO:0007669"/>
    <property type="project" value="UniProtKB-KW"/>
</dbReference>
<dbReference type="RefSeq" id="XP_030966166.1">
    <property type="nucleotide sequence ID" value="XM_031110306.1"/>
</dbReference>
<dbReference type="InterPro" id="IPR032675">
    <property type="entry name" value="LRR_dom_sf"/>
</dbReference>
<feature type="domain" description="R13L1/DRL21-like LRR repeat region" evidence="9">
    <location>
        <begin position="682"/>
        <end position="807"/>
    </location>
</feature>
<dbReference type="SUPFAM" id="SSF52058">
    <property type="entry name" value="L domain-like"/>
    <property type="match status" value="2"/>
</dbReference>
<dbReference type="RefSeq" id="XP_030966183.1">
    <property type="nucleotide sequence ID" value="XM_031110323.1"/>
</dbReference>
<dbReference type="InterPro" id="IPR041118">
    <property type="entry name" value="Rx_N"/>
</dbReference>
<name>A0A7N2LE16_QUELO</name>
<dbReference type="GO" id="GO:0043531">
    <property type="term" value="F:ADP binding"/>
    <property type="evidence" value="ECO:0007669"/>
    <property type="project" value="InterPro"/>
</dbReference>
<gene>
    <name evidence="10" type="primary">LOC115986918</name>
</gene>
<evidence type="ECO:0000259" key="6">
    <source>
        <dbReference type="Pfam" id="PF00931"/>
    </source>
</evidence>
<dbReference type="FunFam" id="1.10.10.10:FF:000322">
    <property type="entry name" value="Probable disease resistance protein At1g63360"/>
    <property type="match status" value="1"/>
</dbReference>
<dbReference type="InterPro" id="IPR036388">
    <property type="entry name" value="WH-like_DNA-bd_sf"/>
</dbReference>
<dbReference type="RefSeq" id="XP_030966161.1">
    <property type="nucleotide sequence ID" value="XM_031110301.1"/>
</dbReference>
<dbReference type="RefSeq" id="XP_030966193.1">
    <property type="nucleotide sequence ID" value="XM_031110333.1"/>
</dbReference>
<dbReference type="RefSeq" id="XP_030966199.1">
    <property type="nucleotide sequence ID" value="XM_031110339.1"/>
</dbReference>
<dbReference type="Gramene" id="QL04p014029:mrna">
    <property type="protein sequence ID" value="QL04p014029:mrna:CDS:10"/>
    <property type="gene ID" value="QL04p014029"/>
</dbReference>
<dbReference type="PANTHER" id="PTHR36766:SF40">
    <property type="entry name" value="DISEASE RESISTANCE PROTEIN RGA3"/>
    <property type="match status" value="1"/>
</dbReference>
<dbReference type="Gene3D" id="3.40.50.300">
    <property type="entry name" value="P-loop containing nucleotide triphosphate hydrolases"/>
    <property type="match status" value="1"/>
</dbReference>
<dbReference type="PANTHER" id="PTHR36766">
    <property type="entry name" value="PLANT BROAD-SPECTRUM MILDEW RESISTANCE PROTEIN RPW8"/>
    <property type="match status" value="1"/>
</dbReference>
<keyword evidence="3" id="KW-0547">Nucleotide-binding</keyword>
<dbReference type="RefSeq" id="XP_030966172.1">
    <property type="nucleotide sequence ID" value="XM_031110312.1"/>
</dbReference>
<dbReference type="SUPFAM" id="SSF52540">
    <property type="entry name" value="P-loop containing nucleoside triphosphate hydrolases"/>
    <property type="match status" value="1"/>
</dbReference>
<dbReference type="RefSeq" id="XP_030966188.1">
    <property type="nucleotide sequence ID" value="XM_031110328.1"/>
</dbReference>
<dbReference type="Pfam" id="PF23559">
    <property type="entry name" value="WHD_DRP"/>
    <property type="match status" value="1"/>
</dbReference>
<dbReference type="RefSeq" id="XP_030966202.1">
    <property type="nucleotide sequence ID" value="XM_031110342.1"/>
</dbReference>
<dbReference type="InterPro" id="IPR042197">
    <property type="entry name" value="Apaf_helical"/>
</dbReference>
<evidence type="ECO:0000256" key="3">
    <source>
        <dbReference type="ARBA" id="ARBA00022741"/>
    </source>
</evidence>
<evidence type="ECO:0000259" key="8">
    <source>
        <dbReference type="Pfam" id="PF23559"/>
    </source>
</evidence>
<dbReference type="RefSeq" id="XP_030966195.1">
    <property type="nucleotide sequence ID" value="XM_031110335.1"/>
</dbReference>
<dbReference type="RefSeq" id="XP_030966178.1">
    <property type="nucleotide sequence ID" value="XM_031110318.1"/>
</dbReference>
<dbReference type="Gene3D" id="3.80.10.10">
    <property type="entry name" value="Ribonuclease Inhibitor"/>
    <property type="match status" value="3"/>
</dbReference>
<dbReference type="RefSeq" id="XP_030966194.1">
    <property type="nucleotide sequence ID" value="XM_031110334.1"/>
</dbReference>
<dbReference type="RefSeq" id="XP_030966167.1">
    <property type="nucleotide sequence ID" value="XM_031110307.1"/>
</dbReference>
<dbReference type="RefSeq" id="XP_030966176.1">
    <property type="nucleotide sequence ID" value="XM_031110316.1"/>
</dbReference>
<dbReference type="RefSeq" id="XP_030966175.1">
    <property type="nucleotide sequence ID" value="XM_031110315.1"/>
</dbReference>
<dbReference type="InterPro" id="IPR056789">
    <property type="entry name" value="LRR_R13L1-DRL21"/>
</dbReference>
<evidence type="ECO:0000313" key="11">
    <source>
        <dbReference type="Proteomes" id="UP000594261"/>
    </source>
</evidence>
<reference evidence="10 11" key="1">
    <citation type="journal article" date="2016" name="G3 (Bethesda)">
        <title>First Draft Assembly and Annotation of the Genome of a California Endemic Oak Quercus lobata Nee (Fagaceae).</title>
        <authorList>
            <person name="Sork V.L."/>
            <person name="Fitz-Gibbon S.T."/>
            <person name="Puiu D."/>
            <person name="Crepeau M."/>
            <person name="Gugger P.F."/>
            <person name="Sherman R."/>
            <person name="Stevens K."/>
            <person name="Langley C.H."/>
            <person name="Pellegrini M."/>
            <person name="Salzberg S.L."/>
        </authorList>
    </citation>
    <scope>NUCLEOTIDE SEQUENCE [LARGE SCALE GENOMIC DNA]</scope>
    <source>
        <strain evidence="10 11">cv. SW786</strain>
    </source>
</reference>
<reference evidence="10" key="2">
    <citation type="submission" date="2021-01" db="UniProtKB">
        <authorList>
            <consortium name="EnsemblPlants"/>
        </authorList>
    </citation>
    <scope>IDENTIFICATION</scope>
</reference>
<feature type="domain" description="Disease resistance protein winged helix" evidence="8">
    <location>
        <begin position="420"/>
        <end position="488"/>
    </location>
</feature>
<keyword evidence="11" id="KW-1185">Reference proteome</keyword>
<dbReference type="RefSeq" id="XP_030966160.1">
    <property type="nucleotide sequence ID" value="XM_031110300.1"/>
</dbReference>
<dbReference type="InterPro" id="IPR002182">
    <property type="entry name" value="NB-ARC"/>
</dbReference>
<dbReference type="Proteomes" id="UP000594261">
    <property type="component" value="Chromosome 4"/>
</dbReference>
<dbReference type="RefSeq" id="XP_030966189.1">
    <property type="nucleotide sequence ID" value="XM_031110329.1"/>
</dbReference>
<dbReference type="RefSeq" id="XP_030966168.1">
    <property type="nucleotide sequence ID" value="XM_031110308.1"/>
</dbReference>
<sequence length="1225" mass="138619">MAVFLGQALATSIIQVALDRLASHEVIDYFKGRKLNQKLLQNLEFVLLSANSVLIDAEEKQFTNSAVKKWLDELKDAVYVADDLLDEIATEAKFQTRTKKVWHSISTLFDKTIQSKLENVLGILQILIEQTKVHNLKEVADRVPLPPRQLTTSCPEEYGVYGRDIDKEEIFKKLQLDNASGDEICVVPIVGMGGVGKTTLARLVYNDNRVKENFDLKAWVCVSDSFDGFRIAKTILEEITLSKCDISLNLLQIRIRESLKGKKFLLVLDDVWNESYIAWDEFLTMFRCEAKEIKIIITTRSEIVASIVHPISVHHLMQLSEEECWLLFAKHAFKNGKSSENLDIELIGREIVRKCKGLPLAAKALGGMLQSTQDQREWNHILESDIWDLPGGESSILPALRLSYNYLPSHLKRCFTYCSIFPKDYEFSKDELVLLWMAEDLLLKPKGNESMEEIGEQCFNELISRSFFQRSNNDEPCFIMHDLFNDLAKFISGEFCFRLEIDKSCEITKKMRHLSYFRTEFDVPKKFEVSYEAKNLRTFLGLELPSMSNIPCNNISTMEVNKLLCTFKCLRALSLSLYGLLAVLPDSVGNLKHLRYLNLNGTDIEGLPDSVCGLYNLQTLLLRNCYSLKELPTNMGRLVNLLHLDIRETPLKGMPMHMGKLRSLQNLSDFYVGKEKHSGSNIKELGELPHLSGSLCISNLENVYQTRDAKDVNLKDKKGLSELKLKWGRDHENYDSEHERDVLEQLCPHTNLKSLSIKSYCGAEYPNWLGACSFSNMVSLKLDDCKYCSSLPPLGQLPALKKLSIEGLNGVSCVDSKFSGDSSCATNKPFKSLEKLTFERMPEWKEWFIFEGEDEGGVFPTLRELRIIECPKLTGNLPSLLPSLSVIEIRDCPQLVASLPSPSALHELSLTNCDKVVLKELSPKLQSLGIGGCHVTLLEGGLPTTLKTLQINGELQLPGSHDYPSIESLKVYKGPGSLWSLPLEFFPKLKSIDISNSDNLESLSASDISLLDLTSLTKLTIQSCPNFVSFPSGGLCAPNLTQIYIFQCEKLKSLSEGMHTLLPSLLYLRLWGCPELESFPEGGLPSNLQILEIGNCDKLFLRRMEWGLQSLHTLREIEIWYNGEVGSFPEEALLPPSLLRLNISFPHLTSLNGRGFQHLTLLKQLAIGFCDNLQRLPEEGFPASLSIVDIIYCPLLKKRYRRKNGKEWRKISHIPIIRIDFEVIT</sequence>
<dbReference type="FunFam" id="3.40.50.300:FF:001091">
    <property type="entry name" value="Probable disease resistance protein At1g61300"/>
    <property type="match status" value="1"/>
</dbReference>
<dbReference type="RefSeq" id="XP_030966158.1">
    <property type="nucleotide sequence ID" value="XM_031110298.1"/>
</dbReference>